<evidence type="ECO:0000256" key="1">
    <source>
        <dbReference type="ARBA" id="ARBA00022553"/>
    </source>
</evidence>
<feature type="modified residue" description="4-aspartylphosphate" evidence="5">
    <location>
        <position position="60"/>
    </location>
</feature>
<dbReference type="InterPro" id="IPR039420">
    <property type="entry name" value="WalR-like"/>
</dbReference>
<dbReference type="GO" id="GO:0003677">
    <property type="term" value="F:DNA binding"/>
    <property type="evidence" value="ECO:0007669"/>
    <property type="project" value="UniProtKB-KW"/>
</dbReference>
<dbReference type="SMART" id="SM00448">
    <property type="entry name" value="REC"/>
    <property type="match status" value="1"/>
</dbReference>
<dbReference type="PANTHER" id="PTHR43214:SF24">
    <property type="entry name" value="TRANSCRIPTIONAL REGULATORY PROTEIN NARL-RELATED"/>
    <property type="match status" value="1"/>
</dbReference>
<dbReference type="PRINTS" id="PR00038">
    <property type="entry name" value="HTHLUXR"/>
</dbReference>
<evidence type="ECO:0000256" key="2">
    <source>
        <dbReference type="ARBA" id="ARBA00023015"/>
    </source>
</evidence>
<dbReference type="SUPFAM" id="SSF46894">
    <property type="entry name" value="C-terminal effector domain of the bipartite response regulators"/>
    <property type="match status" value="1"/>
</dbReference>
<sequence length="238" mass="25335">MREHMSVIRIGLTDDEPLLTAGLAMLLGAQAGMEVVWQATDGYEALRRAQSDPVDVLLLDIQMPGLDGLATTRRLVEAGAQGRIVILTTFDTDGYVLGAIEAGAAGFLLKNTPPPRLIEAVRTVHAGDSVISPGPTRRLLTAMRSGRIGGNREVGAARAAGAAPLPVDLTGREQEVLRLVAAGLTNQEICDRLWLSMPTVKTHVSHLLSKTGSRDRVQLVLVALRTGAVTLDDVLTRP</sequence>
<dbReference type="CDD" id="cd06170">
    <property type="entry name" value="LuxR_C_like"/>
    <property type="match status" value="1"/>
</dbReference>
<dbReference type="InterPro" id="IPR058245">
    <property type="entry name" value="NreC/VraR/RcsB-like_REC"/>
</dbReference>
<keyword evidence="9" id="KW-1185">Reference proteome</keyword>
<dbReference type="Pfam" id="PF00072">
    <property type="entry name" value="Response_reg"/>
    <property type="match status" value="1"/>
</dbReference>
<gene>
    <name evidence="8" type="ORF">HMPREF1318_0706</name>
</gene>
<evidence type="ECO:0000256" key="5">
    <source>
        <dbReference type="PROSITE-ProRule" id="PRU00169"/>
    </source>
</evidence>
<dbReference type="GO" id="GO:0006355">
    <property type="term" value="P:regulation of DNA-templated transcription"/>
    <property type="evidence" value="ECO:0007669"/>
    <property type="project" value="InterPro"/>
</dbReference>
<evidence type="ECO:0000313" key="8">
    <source>
        <dbReference type="EMBL" id="EJF47476.1"/>
    </source>
</evidence>
<proteinExistence type="predicted"/>
<dbReference type="InterPro" id="IPR000792">
    <property type="entry name" value="Tscrpt_reg_LuxR_C"/>
</dbReference>
<reference evidence="8 9" key="1">
    <citation type="submission" date="2012-05" db="EMBL/GenBank/DDBJ databases">
        <authorList>
            <person name="Harkins D.M."/>
            <person name="Madupu R."/>
            <person name="Durkin A.S."/>
            <person name="Torralba M."/>
            <person name="Methe B."/>
            <person name="Sutton G.G."/>
            <person name="Nelson K.E."/>
        </authorList>
    </citation>
    <scope>NUCLEOTIDE SEQUENCE [LARGE SCALE GENOMIC DNA]</scope>
    <source>
        <strain evidence="8 9">F0489</strain>
    </source>
</reference>
<dbReference type="GO" id="GO:0000160">
    <property type="term" value="P:phosphorelay signal transduction system"/>
    <property type="evidence" value="ECO:0007669"/>
    <property type="project" value="InterPro"/>
</dbReference>
<protein>
    <submittedName>
        <fullName evidence="8">Response regulator receiver domain protein</fullName>
    </submittedName>
</protein>
<dbReference type="Proteomes" id="UP000002941">
    <property type="component" value="Unassembled WGS sequence"/>
</dbReference>
<dbReference type="PROSITE" id="PS50110">
    <property type="entry name" value="RESPONSE_REGULATORY"/>
    <property type="match status" value="1"/>
</dbReference>
<dbReference type="InterPro" id="IPR011006">
    <property type="entry name" value="CheY-like_superfamily"/>
</dbReference>
<dbReference type="PATRIC" id="fig|1125718.3.peg.235"/>
<keyword evidence="4" id="KW-0804">Transcription</keyword>
<evidence type="ECO:0000259" key="7">
    <source>
        <dbReference type="PROSITE" id="PS50110"/>
    </source>
</evidence>
<accession>J0XFH8</accession>
<dbReference type="EMBL" id="AKFT01000011">
    <property type="protein sequence ID" value="EJF47476.1"/>
    <property type="molecule type" value="Genomic_DNA"/>
</dbReference>
<keyword evidence="2" id="KW-0805">Transcription regulation</keyword>
<name>J0XFH8_9ACTO</name>
<dbReference type="Gene3D" id="3.40.50.2300">
    <property type="match status" value="1"/>
</dbReference>
<evidence type="ECO:0000256" key="3">
    <source>
        <dbReference type="ARBA" id="ARBA00023125"/>
    </source>
</evidence>
<dbReference type="RefSeq" id="WP_008729638.1">
    <property type="nucleotide sequence ID" value="NZ_AKFT01000011.1"/>
</dbReference>
<dbReference type="AlphaFoldDB" id="J0XFH8"/>
<keyword evidence="1 5" id="KW-0597">Phosphoprotein</keyword>
<organism evidence="8 9">
    <name type="scientific">Actinomyces massiliensis F0489</name>
    <dbReference type="NCBI Taxonomy" id="1125718"/>
    <lineage>
        <taxon>Bacteria</taxon>
        <taxon>Bacillati</taxon>
        <taxon>Actinomycetota</taxon>
        <taxon>Actinomycetes</taxon>
        <taxon>Actinomycetales</taxon>
        <taxon>Actinomycetaceae</taxon>
        <taxon>Actinomyces</taxon>
    </lineage>
</organism>
<dbReference type="SUPFAM" id="SSF52172">
    <property type="entry name" value="CheY-like"/>
    <property type="match status" value="1"/>
</dbReference>
<dbReference type="eggNOG" id="COG2197">
    <property type="taxonomic scope" value="Bacteria"/>
</dbReference>
<dbReference type="OrthoDB" id="9808843at2"/>
<keyword evidence="3" id="KW-0238">DNA-binding</keyword>
<dbReference type="InterPro" id="IPR001789">
    <property type="entry name" value="Sig_transdc_resp-reg_receiver"/>
</dbReference>
<dbReference type="PANTHER" id="PTHR43214">
    <property type="entry name" value="TWO-COMPONENT RESPONSE REGULATOR"/>
    <property type="match status" value="1"/>
</dbReference>
<dbReference type="Pfam" id="PF00196">
    <property type="entry name" value="GerE"/>
    <property type="match status" value="1"/>
</dbReference>
<dbReference type="CDD" id="cd17535">
    <property type="entry name" value="REC_NarL-like"/>
    <property type="match status" value="1"/>
</dbReference>
<comment type="caution">
    <text evidence="8">The sequence shown here is derived from an EMBL/GenBank/DDBJ whole genome shotgun (WGS) entry which is preliminary data.</text>
</comment>
<feature type="domain" description="Response regulatory" evidence="7">
    <location>
        <begin position="9"/>
        <end position="125"/>
    </location>
</feature>
<feature type="domain" description="HTH luxR-type" evidence="6">
    <location>
        <begin position="162"/>
        <end position="227"/>
    </location>
</feature>
<evidence type="ECO:0000313" key="9">
    <source>
        <dbReference type="Proteomes" id="UP000002941"/>
    </source>
</evidence>
<evidence type="ECO:0000256" key="4">
    <source>
        <dbReference type="ARBA" id="ARBA00023163"/>
    </source>
</evidence>
<dbReference type="SMART" id="SM00421">
    <property type="entry name" value="HTH_LUXR"/>
    <property type="match status" value="1"/>
</dbReference>
<dbReference type="InterPro" id="IPR016032">
    <property type="entry name" value="Sig_transdc_resp-reg_C-effctor"/>
</dbReference>
<evidence type="ECO:0000259" key="6">
    <source>
        <dbReference type="PROSITE" id="PS50043"/>
    </source>
</evidence>
<dbReference type="PROSITE" id="PS50043">
    <property type="entry name" value="HTH_LUXR_2"/>
    <property type="match status" value="1"/>
</dbReference>